<feature type="transmembrane region" description="Helical" evidence="10">
    <location>
        <begin position="244"/>
        <end position="263"/>
    </location>
</feature>
<evidence type="ECO:0000256" key="5">
    <source>
        <dbReference type="ARBA" id="ARBA00022989"/>
    </source>
</evidence>
<feature type="transmembrane region" description="Helical" evidence="10">
    <location>
        <begin position="588"/>
        <end position="617"/>
    </location>
</feature>
<evidence type="ECO:0000313" key="13">
    <source>
        <dbReference type="Proteomes" id="UP000242188"/>
    </source>
</evidence>
<feature type="domain" description="PLAT" evidence="11">
    <location>
        <begin position="288"/>
        <end position="405"/>
    </location>
</feature>
<comment type="caution">
    <text evidence="12">The sequence shown here is derived from an EMBL/GenBank/DDBJ whole genome shotgun (WGS) entry which is preliminary data.</text>
</comment>
<dbReference type="SUPFAM" id="SSF49723">
    <property type="entry name" value="Lipase/lipooxygenase domain (PLAT/LH2 domain)"/>
    <property type="match status" value="1"/>
</dbReference>
<dbReference type="InterPro" id="IPR013122">
    <property type="entry name" value="PKD1_2_channel"/>
</dbReference>
<feature type="transmembrane region" description="Helical" evidence="10">
    <location>
        <begin position="1131"/>
        <end position="1157"/>
    </location>
</feature>
<dbReference type="Gene3D" id="2.60.60.20">
    <property type="entry name" value="PLAT/LH2 domain"/>
    <property type="match status" value="1"/>
</dbReference>
<dbReference type="EMBL" id="NEDP02004093">
    <property type="protein sequence ID" value="OWF46774.1"/>
    <property type="molecule type" value="Genomic_DNA"/>
</dbReference>
<keyword evidence="4" id="KW-0732">Signal</keyword>
<dbReference type="Proteomes" id="UP000242188">
    <property type="component" value="Unassembled WGS sequence"/>
</dbReference>
<dbReference type="Gene3D" id="1.10.287.70">
    <property type="match status" value="1"/>
</dbReference>
<dbReference type="OrthoDB" id="6119411at2759"/>
<feature type="transmembrane region" description="Helical" evidence="10">
    <location>
        <begin position="552"/>
        <end position="576"/>
    </location>
</feature>
<dbReference type="GO" id="GO:0050982">
    <property type="term" value="P:detection of mechanical stimulus"/>
    <property type="evidence" value="ECO:0007669"/>
    <property type="project" value="TreeGrafter"/>
</dbReference>
<dbReference type="PANTHER" id="PTHR10877:SF194">
    <property type="entry name" value="LOCATION OF VULVA DEFECTIVE 1"/>
    <property type="match status" value="1"/>
</dbReference>
<evidence type="ECO:0000256" key="10">
    <source>
        <dbReference type="SAM" id="Phobius"/>
    </source>
</evidence>
<comment type="similarity">
    <text evidence="2">Belongs to the polycystin family.</text>
</comment>
<feature type="disulfide bond" evidence="8">
    <location>
        <begin position="789"/>
        <end position="802"/>
    </location>
</feature>
<feature type="transmembrane region" description="Helical" evidence="10">
    <location>
        <begin position="1099"/>
        <end position="1119"/>
    </location>
</feature>
<dbReference type="GO" id="GO:0005509">
    <property type="term" value="F:calcium ion binding"/>
    <property type="evidence" value="ECO:0007669"/>
    <property type="project" value="InterPro"/>
</dbReference>
<dbReference type="GO" id="GO:0016020">
    <property type="term" value="C:membrane"/>
    <property type="evidence" value="ECO:0007669"/>
    <property type="project" value="UniProtKB-SubCell"/>
</dbReference>
<feature type="transmembrane region" description="Helical" evidence="10">
    <location>
        <begin position="1070"/>
        <end position="1093"/>
    </location>
</feature>
<evidence type="ECO:0000256" key="1">
    <source>
        <dbReference type="ARBA" id="ARBA00004141"/>
    </source>
</evidence>
<keyword evidence="6 10" id="KW-0472">Membrane</keyword>
<evidence type="ECO:0000256" key="7">
    <source>
        <dbReference type="ARBA" id="ARBA00023180"/>
    </source>
</evidence>
<comment type="caution">
    <text evidence="9">Lacks conserved residue(s) required for the propagation of feature annotation.</text>
</comment>
<gene>
    <name evidence="12" type="ORF">KP79_PYT18886</name>
</gene>
<evidence type="ECO:0000256" key="4">
    <source>
        <dbReference type="ARBA" id="ARBA00022729"/>
    </source>
</evidence>
<dbReference type="Pfam" id="PF08016">
    <property type="entry name" value="PKD_channel"/>
    <property type="match status" value="1"/>
</dbReference>
<keyword evidence="13" id="KW-1185">Reference proteome</keyword>
<keyword evidence="7" id="KW-0325">Glycoprotein</keyword>
<evidence type="ECO:0000256" key="3">
    <source>
        <dbReference type="ARBA" id="ARBA00022692"/>
    </source>
</evidence>
<protein>
    <submittedName>
        <fullName evidence="12">Polycystic kidney disease protein 1-like 2</fullName>
    </submittedName>
</protein>
<evidence type="ECO:0000256" key="2">
    <source>
        <dbReference type="ARBA" id="ARBA00007200"/>
    </source>
</evidence>
<dbReference type="InterPro" id="IPR036392">
    <property type="entry name" value="PLAT/LH2_dom_sf"/>
</dbReference>
<name>A0A210QDF2_MIZYE</name>
<feature type="transmembrane region" description="Helical" evidence="10">
    <location>
        <begin position="683"/>
        <end position="703"/>
    </location>
</feature>
<dbReference type="InterPro" id="IPR046791">
    <property type="entry name" value="Polycystin_dom"/>
</dbReference>
<dbReference type="GO" id="GO:0005262">
    <property type="term" value="F:calcium channel activity"/>
    <property type="evidence" value="ECO:0007669"/>
    <property type="project" value="TreeGrafter"/>
</dbReference>
<keyword evidence="3 10" id="KW-0812">Transmembrane</keyword>
<organism evidence="12 13">
    <name type="scientific">Mizuhopecten yessoensis</name>
    <name type="common">Japanese scallop</name>
    <name type="synonym">Patinopecten yessoensis</name>
    <dbReference type="NCBI Taxonomy" id="6573"/>
    <lineage>
        <taxon>Eukaryota</taxon>
        <taxon>Metazoa</taxon>
        <taxon>Spiralia</taxon>
        <taxon>Lophotrochozoa</taxon>
        <taxon>Mollusca</taxon>
        <taxon>Bivalvia</taxon>
        <taxon>Autobranchia</taxon>
        <taxon>Pteriomorphia</taxon>
        <taxon>Pectinida</taxon>
        <taxon>Pectinoidea</taxon>
        <taxon>Pectinidae</taxon>
        <taxon>Mizuhopecten</taxon>
    </lineage>
</organism>
<dbReference type="PRINTS" id="PR01433">
    <property type="entry name" value="POLYCYSTIN2"/>
</dbReference>
<feature type="transmembrane region" description="Helical" evidence="10">
    <location>
        <begin position="943"/>
        <end position="968"/>
    </location>
</feature>
<dbReference type="Pfam" id="PF01477">
    <property type="entry name" value="PLAT"/>
    <property type="match status" value="1"/>
</dbReference>
<feature type="transmembrane region" description="Helical" evidence="10">
    <location>
        <begin position="975"/>
        <end position="997"/>
    </location>
</feature>
<dbReference type="InterPro" id="IPR051223">
    <property type="entry name" value="Polycystin"/>
</dbReference>
<accession>A0A210QDF2</accession>
<proteinExistence type="inferred from homology"/>
<evidence type="ECO:0000313" key="12">
    <source>
        <dbReference type="EMBL" id="OWF46774.1"/>
    </source>
</evidence>
<evidence type="ECO:0000256" key="8">
    <source>
        <dbReference type="PIRSR" id="PIRSR603915-2"/>
    </source>
</evidence>
<dbReference type="InterPro" id="IPR003915">
    <property type="entry name" value="PKD_2"/>
</dbReference>
<dbReference type="PANTHER" id="PTHR10877">
    <property type="entry name" value="POLYCYSTIN FAMILY MEMBER"/>
    <property type="match status" value="1"/>
</dbReference>
<feature type="transmembrane region" description="Helical" evidence="10">
    <location>
        <begin position="1030"/>
        <end position="1050"/>
    </location>
</feature>
<sequence>MVIVDKKGEELTLPDPEDPVRLRAEAKNALNTGVLSREMDPSKTTEGAFNAIIAFNYSIVGFTIDINLMSKKTCVTLGKFGPNSFPTEEDFDIRVETKGLSRVKMYRPDDLVHTFSDQTLQIAHTYKEEGEALANPILMVVKCEDGDLGRRKRAAGPTTLAPPGLVTPHQYSIVEVDLRRFDPDTALWVVSDDIKLSSGSGTNIAYKSNFFGTFSADIMFVAPDTIDFASIFLNFSERLKETPHALACICGIWVIVVIIAIPLRRLDKSDAVLWSYLPLEDNLPGAEHKYYIAVSTAIRSSRHLSSTVYIKVVGDKGETGIRQLTDGIRKNFGRGTTSHFVMRTTTQLGHLKNVVVWHNSTGPSAGWLLSKIVIGDIRNNRRYVFVCGKWLSLGGEDGKTWKKMDALDEKLMDSQMLLNETSKRNMFDDNLWFSLSKRPNYSRFTRVQRLWSITALLYLSMVASAMFYNTPDQGGRVIVLGPLKLSYKQFYVGFMSAAIAVIPSLIIINIFKHRRFKGEQVVQFSSKGAPKKKRCCCGCCFRCCSGPTSLPWWFIFFGYSLIVACIGSGGFFTFMYSLDWGTDLTVEWLLAFFLGTVESVFVFEPVKAIALAVLLACCCSRNARQTLADLPLPSEEDEQEDDFDLERHIITVDPTIVCPDDANDDCSMETKRLKRRLQLDKKLYALVKSWVVQFLYVILVAFICSQNIVENAYHQNTHLKAALSSKTPNSTEDIWDWISNKFIPKIYPKIYLNGEVRLSYVLRFIDDTQHFRLGLSRIRQVRVTPKKPCFIPKVMTSSVTRCPVSYGDNTEATDDYCKGWTPTNLTCFDENEETDYAFLYNNASVTKAMDYRGTYGTYGGGGYFLDLGPKQSIALLYIETLKNNNWIDEYTRAVFIESMLYNPDSKLFSHVKVVFELSSFGEISILHRITTANLYPFQESIDYLVLGLQVIFILIIFIKLVLIFVRALRSRCGHFLTVMGWVSVFEVAFGICAIVFFCIRVDETITAIEKIFKNLGSFVSFETVNMMDEWYKASISAVCFIATLELLKPLSFNYYMHLMRTTFIIARHKIAGFVFILCVLVFSFALLINLMYGNAEEEFHSIGTSMMSLFRVTIGMVSFRQDVHVEDVGIICIFALFTVMITMVTINLFISTLNFAFSDATNIITKPGEYRFDKRLNEHFWNKFDTIAQVLTVSKVHPVGDIKEAETDPMDEKLTKLQQKMVSLVKEDFFTQAQFVKGCLIWTAKIIKSRELRCISRLLESESHYLYMDKSGKFVLMLMYAQVLEEEEIPVRYIKKDEMNTRVGPPSDTYTHLLSDLFLFNVPESLSNQGPLDVKVVDREIIDESKVSYGEVYLIASFDGGKTWQRYLSLQSNQESPCIGVKLNTCPSHVIAAKCDPWMAPSEAVRDTIEAHVISSLGGTVILNKDKRVTVIVDPNTSETACKLSFMFEDKKPAPIIYIRVSEDIKYPVKLTLPQTEFLKPLESKKGKPREFYLMTRDGIAEWVTGSTPVKKNNLGHFSFRLDNLRYGVLKSVTVTPEEEKD</sequence>
<comment type="subcellular location">
    <subcellularLocation>
        <location evidence="1">Membrane</location>
        <topology evidence="1">Multi-pass membrane protein</topology>
    </subcellularLocation>
</comment>
<dbReference type="Pfam" id="PF20519">
    <property type="entry name" value="Polycystin_dom"/>
    <property type="match status" value="1"/>
</dbReference>
<dbReference type="InterPro" id="IPR001024">
    <property type="entry name" value="PLAT/LH2_dom"/>
</dbReference>
<evidence type="ECO:0000256" key="9">
    <source>
        <dbReference type="PROSITE-ProRule" id="PRU00152"/>
    </source>
</evidence>
<feature type="transmembrane region" description="Helical" evidence="10">
    <location>
        <begin position="490"/>
        <end position="511"/>
    </location>
</feature>
<evidence type="ECO:0000256" key="6">
    <source>
        <dbReference type="ARBA" id="ARBA00023136"/>
    </source>
</evidence>
<evidence type="ECO:0000259" key="11">
    <source>
        <dbReference type="PROSITE" id="PS50095"/>
    </source>
</evidence>
<keyword evidence="5 10" id="KW-1133">Transmembrane helix</keyword>
<reference evidence="12 13" key="1">
    <citation type="journal article" date="2017" name="Nat. Ecol. Evol.">
        <title>Scallop genome provides insights into evolution of bilaterian karyotype and development.</title>
        <authorList>
            <person name="Wang S."/>
            <person name="Zhang J."/>
            <person name="Jiao W."/>
            <person name="Li J."/>
            <person name="Xun X."/>
            <person name="Sun Y."/>
            <person name="Guo X."/>
            <person name="Huan P."/>
            <person name="Dong B."/>
            <person name="Zhang L."/>
            <person name="Hu X."/>
            <person name="Sun X."/>
            <person name="Wang J."/>
            <person name="Zhao C."/>
            <person name="Wang Y."/>
            <person name="Wang D."/>
            <person name="Huang X."/>
            <person name="Wang R."/>
            <person name="Lv J."/>
            <person name="Li Y."/>
            <person name="Zhang Z."/>
            <person name="Liu B."/>
            <person name="Lu W."/>
            <person name="Hui Y."/>
            <person name="Liang J."/>
            <person name="Zhou Z."/>
            <person name="Hou R."/>
            <person name="Li X."/>
            <person name="Liu Y."/>
            <person name="Li H."/>
            <person name="Ning X."/>
            <person name="Lin Y."/>
            <person name="Zhao L."/>
            <person name="Xing Q."/>
            <person name="Dou J."/>
            <person name="Li Y."/>
            <person name="Mao J."/>
            <person name="Guo H."/>
            <person name="Dou H."/>
            <person name="Li T."/>
            <person name="Mu C."/>
            <person name="Jiang W."/>
            <person name="Fu Q."/>
            <person name="Fu X."/>
            <person name="Miao Y."/>
            <person name="Liu J."/>
            <person name="Yu Q."/>
            <person name="Li R."/>
            <person name="Liao H."/>
            <person name="Li X."/>
            <person name="Kong Y."/>
            <person name="Jiang Z."/>
            <person name="Chourrout D."/>
            <person name="Li R."/>
            <person name="Bao Z."/>
        </authorList>
    </citation>
    <scope>NUCLEOTIDE SEQUENCE [LARGE SCALE GENOMIC DNA]</scope>
    <source>
        <strain evidence="12 13">PY_sf001</strain>
    </source>
</reference>
<dbReference type="PROSITE" id="PS50095">
    <property type="entry name" value="PLAT"/>
    <property type="match status" value="1"/>
</dbReference>
<feature type="transmembrane region" description="Helical" evidence="10">
    <location>
        <begin position="450"/>
        <end position="470"/>
    </location>
</feature>